<feature type="region of interest" description="Disordered" evidence="1">
    <location>
        <begin position="802"/>
        <end position="848"/>
    </location>
</feature>
<evidence type="ECO:0000259" key="2">
    <source>
        <dbReference type="Pfam" id="PF20641"/>
    </source>
</evidence>
<dbReference type="EMBL" id="CAIIXF020000010">
    <property type="protein sequence ID" value="CAH1796532.1"/>
    <property type="molecule type" value="Genomic_DNA"/>
</dbReference>
<feature type="compositionally biased region" description="Low complexity" evidence="1">
    <location>
        <begin position="828"/>
        <end position="842"/>
    </location>
</feature>
<accession>A0A8J1XU71</accession>
<sequence>MNQYFPSVIPRTKFHYYSERQKEFSGYGSHGAFNIKTTDEGDCQFVFQREQRSERFRLVASQPALPLGLPNNTFVEESCPLLGDLQQSKKTFSDTIFQITKAIGFHKTNAERRSLLNRYRDILRNHDPETFNKSRDIDPEAIFPKRLERFVRGSSRDVFLKDPYTPSVNYKYTGGSLGRSAIFSGNELHNVLFHPSGANMDVLTCTEMEVLPCGSTMTPNPTGTINLNSGKICEISTASNTKHYDDNCVIAIRTEQTAMLLKYQQAKADNPFVVLHEKQCKEATSIALSPYIDTEYLVATGTGAVELWSLDRMEMVCDASSPRFQCKDEWTQTNFGSHPRCITLADRTGLGYIDTRIRGKREIQDIFSLPHKCLDTKERLMCSAPYTPGSFYHVVATDQRLFLLDERFPNHPVLQWKHMLLKPPQYIDVTTSGLPDSSDDIIIVSSQECGEMMCFQCNTSSNDLDLFNMMSEPDVYHSTPRSTCTQWRASQISDFPKASSLMGVTEENRKMLDLRLGVAIQGICAINLKEGHGFTAIQMSAYGDLFYQAFTPVMDQRLDKTCSSGPCGSEGLNLNEENRMQCAQWVQHCKTLVRNQPQLGHPCDVTSNFSAISTIRYPHLLCALCRGDMPAVECNPADFCEACGFSLSKGRQLKKSAQQGAVIHASSSDIQPGFPSIIHRLPPVNPRHNDRAMSKLMICLWTEDEDVGDIVIQLDKERKERKLQEDKEETQSVLNESISSSILEDIEEMSVQDSSSYDQPQMESILENNDIPQNNFEMVSTADDINNFDIPSRHESFTQLEMPSQQPGLTYSNIRKDIEKRRHVSTPSQRSRYSNKSRSSMSGFGETPERVRKFLQSPRKPSLFSFIDNTADQSQKKPSLFSFLESPGEAIGSEEKHDKTFNNTQGPPVRRILASPSKGKSPLKKKRKSLMGFF</sequence>
<dbReference type="AlphaFoldDB" id="A0A8J1XU71"/>
<dbReference type="InterPro" id="IPR038801">
    <property type="entry name" value="TAF1C"/>
</dbReference>
<protein>
    <recommendedName>
        <fullName evidence="2">TAF1C beta-propeller domain-containing protein</fullName>
    </recommendedName>
</protein>
<comment type="caution">
    <text evidence="3">The sequence shown here is derived from an EMBL/GenBank/DDBJ whole genome shotgun (WGS) entry which is preliminary data.</text>
</comment>
<dbReference type="GO" id="GO:0001650">
    <property type="term" value="C:fibrillar center"/>
    <property type="evidence" value="ECO:0007669"/>
    <property type="project" value="TreeGrafter"/>
</dbReference>
<dbReference type="OrthoDB" id="2382881at2759"/>
<keyword evidence="4" id="KW-1185">Reference proteome</keyword>
<feature type="compositionally biased region" description="Basic residues" evidence="1">
    <location>
        <begin position="921"/>
        <end position="934"/>
    </location>
</feature>
<dbReference type="Proteomes" id="UP000749559">
    <property type="component" value="Unassembled WGS sequence"/>
</dbReference>
<dbReference type="PANTHER" id="PTHR15319">
    <property type="entry name" value="TATA BOX-BINDING PROTEIN ASSOCIATED FACTOR RNA POLYMERASE I SUBUNIT C"/>
    <property type="match status" value="1"/>
</dbReference>
<dbReference type="InterPro" id="IPR049087">
    <property type="entry name" value="TAF1C_beta-prop"/>
</dbReference>
<evidence type="ECO:0000313" key="4">
    <source>
        <dbReference type="Proteomes" id="UP000749559"/>
    </source>
</evidence>
<evidence type="ECO:0000256" key="1">
    <source>
        <dbReference type="SAM" id="MobiDB-lite"/>
    </source>
</evidence>
<dbReference type="GO" id="GO:0001164">
    <property type="term" value="F:RNA polymerase I core promoter sequence-specific DNA binding"/>
    <property type="evidence" value="ECO:0007669"/>
    <property type="project" value="TreeGrafter"/>
</dbReference>
<organism evidence="3 4">
    <name type="scientific">Owenia fusiformis</name>
    <name type="common">Polychaete worm</name>
    <dbReference type="NCBI Taxonomy" id="6347"/>
    <lineage>
        <taxon>Eukaryota</taxon>
        <taxon>Metazoa</taxon>
        <taxon>Spiralia</taxon>
        <taxon>Lophotrochozoa</taxon>
        <taxon>Annelida</taxon>
        <taxon>Polychaeta</taxon>
        <taxon>Sedentaria</taxon>
        <taxon>Canalipalpata</taxon>
        <taxon>Sabellida</taxon>
        <taxon>Oweniida</taxon>
        <taxon>Oweniidae</taxon>
        <taxon>Owenia</taxon>
    </lineage>
</organism>
<feature type="region of interest" description="Disordered" evidence="1">
    <location>
        <begin position="887"/>
        <end position="934"/>
    </location>
</feature>
<dbReference type="PANTHER" id="PTHR15319:SF1">
    <property type="entry name" value="TATA BOX-BINDING PROTEIN-ASSOCIATED FACTOR RNA POLYMERASE I SUBUNIT C"/>
    <property type="match status" value="1"/>
</dbReference>
<evidence type="ECO:0000313" key="3">
    <source>
        <dbReference type="EMBL" id="CAH1796532.1"/>
    </source>
</evidence>
<name>A0A8J1XU71_OWEFU</name>
<dbReference type="Pfam" id="PF20641">
    <property type="entry name" value="TAF1C_beta-prop"/>
    <property type="match status" value="1"/>
</dbReference>
<feature type="domain" description="TAF1C beta-propeller" evidence="2">
    <location>
        <begin position="250"/>
        <end position="368"/>
    </location>
</feature>
<reference evidence="3" key="1">
    <citation type="submission" date="2022-03" db="EMBL/GenBank/DDBJ databases">
        <authorList>
            <person name="Martin C."/>
        </authorList>
    </citation>
    <scope>NUCLEOTIDE SEQUENCE</scope>
</reference>
<feature type="compositionally biased region" description="Polar residues" evidence="1">
    <location>
        <begin position="802"/>
        <end position="813"/>
    </location>
</feature>
<gene>
    <name evidence="3" type="ORF">OFUS_LOCUS20930</name>
</gene>
<proteinExistence type="predicted"/>